<evidence type="ECO:0000313" key="3">
    <source>
        <dbReference type="EMBL" id="GBL73930.1"/>
    </source>
</evidence>
<accession>A0A4Y2A2K8</accession>
<dbReference type="NCBIfam" id="NF033547">
    <property type="entry name" value="transpos_IS1595"/>
    <property type="match status" value="1"/>
</dbReference>
<dbReference type="PANTHER" id="PTHR47163">
    <property type="entry name" value="DDE_TNP_IS1595 DOMAIN-CONTAINING PROTEIN"/>
    <property type="match status" value="1"/>
</dbReference>
<dbReference type="PANTHER" id="PTHR47163:SF2">
    <property type="entry name" value="SI:DKEY-17M8.2"/>
    <property type="match status" value="1"/>
</dbReference>
<feature type="compositionally biased region" description="Polar residues" evidence="1">
    <location>
        <begin position="215"/>
        <end position="232"/>
    </location>
</feature>
<evidence type="ECO:0000259" key="2">
    <source>
        <dbReference type="SMART" id="SM01126"/>
    </source>
</evidence>
<comment type="caution">
    <text evidence="3">The sequence shown here is derived from an EMBL/GenBank/DDBJ whole genome shotgun (WGS) entry which is preliminary data.</text>
</comment>
<dbReference type="InterPro" id="IPR024445">
    <property type="entry name" value="Tnp_ISXO2-like"/>
</dbReference>
<feature type="compositionally biased region" description="Low complexity" evidence="1">
    <location>
        <begin position="288"/>
        <end position="297"/>
    </location>
</feature>
<reference evidence="3 4" key="1">
    <citation type="journal article" date="2019" name="Sci. Rep.">
        <title>Orb-weaving spider Araneus ventricosus genome elucidates the spidroin gene catalogue.</title>
        <authorList>
            <person name="Kono N."/>
            <person name="Nakamura H."/>
            <person name="Ohtoshi R."/>
            <person name="Moran D.A.P."/>
            <person name="Shinohara A."/>
            <person name="Yoshida Y."/>
            <person name="Fujiwara M."/>
            <person name="Mori M."/>
            <person name="Tomita M."/>
            <person name="Arakawa K."/>
        </authorList>
    </citation>
    <scope>NUCLEOTIDE SEQUENCE [LARGE SCALE GENOMIC DNA]</scope>
</reference>
<name>A0A4Y2A2K8_ARAVE</name>
<evidence type="ECO:0000313" key="4">
    <source>
        <dbReference type="Proteomes" id="UP000499080"/>
    </source>
</evidence>
<protein>
    <recommendedName>
        <fullName evidence="2">ISXO2-like transposase domain-containing protein</fullName>
    </recommendedName>
</protein>
<gene>
    <name evidence="3" type="ORF">AVEN_230867_1</name>
</gene>
<feature type="domain" description="ISXO2-like transposase" evidence="2">
    <location>
        <begin position="38"/>
        <end position="180"/>
    </location>
</feature>
<dbReference type="EMBL" id="BGPR01000004">
    <property type="protein sequence ID" value="GBL73930.1"/>
    <property type="molecule type" value="Genomic_DNA"/>
</dbReference>
<dbReference type="Proteomes" id="UP000499080">
    <property type="component" value="Unassembled WGS sequence"/>
</dbReference>
<dbReference type="AlphaFoldDB" id="A0A4Y2A2K8"/>
<keyword evidence="4" id="KW-1185">Reference proteome</keyword>
<dbReference type="OrthoDB" id="6409943at2759"/>
<dbReference type="Pfam" id="PF12762">
    <property type="entry name" value="DDE_Tnp_IS1595"/>
    <property type="match status" value="1"/>
</dbReference>
<organism evidence="3 4">
    <name type="scientific">Araneus ventricosus</name>
    <name type="common">Orbweaver spider</name>
    <name type="synonym">Epeira ventricosa</name>
    <dbReference type="NCBI Taxonomy" id="182803"/>
    <lineage>
        <taxon>Eukaryota</taxon>
        <taxon>Metazoa</taxon>
        <taxon>Ecdysozoa</taxon>
        <taxon>Arthropoda</taxon>
        <taxon>Chelicerata</taxon>
        <taxon>Arachnida</taxon>
        <taxon>Araneae</taxon>
        <taxon>Araneomorphae</taxon>
        <taxon>Entelegynae</taxon>
        <taxon>Araneoidea</taxon>
        <taxon>Araneidae</taxon>
        <taxon>Araneus</taxon>
    </lineage>
</organism>
<feature type="compositionally biased region" description="Pro residues" evidence="1">
    <location>
        <begin position="302"/>
        <end position="315"/>
    </location>
</feature>
<sequence length="429" mass="48137">MKIKFILEQLNITSKTATDWASFCREVCQDILIWRSSKIGGPGIVVEIDESKFGKRKYNRGKRVVGRWVFGGVERGTNNCFFAVVENRTSEVLLSVIEEHILPGTTVMSDCWSSYQCLSDEGFVHLTVNHSMHFVDPDTGAHTQSIEGTWSAIKRDLNGTNHVKGQFDSYMAAYMWKRKNSTAESRMESLLDMIKEVYPPRKSFKSANKKAILGQDTSNIGTDSSQSEQENINRPRKRSKPQRYDSSTEDDMDMPNGFVQNKKFRVPNPPSSREMLSSTSRIEDESQESLSVSLISSRNFPKPAPPTPQPVPPSPPEGNTVMTMFARVFKCLESIQNDLKSLKLEQAKMQYALSEVLNKNELIQGLFSPPDGIFLPAETETAAALKFPDAAKEDLADKFGRVLATAPDWDGGSRINKSQLTNWSTLDKN</sequence>
<evidence type="ECO:0000256" key="1">
    <source>
        <dbReference type="SAM" id="MobiDB-lite"/>
    </source>
</evidence>
<dbReference type="SMART" id="SM01126">
    <property type="entry name" value="DDE_Tnp_IS1595"/>
    <property type="match status" value="1"/>
</dbReference>
<proteinExistence type="predicted"/>
<dbReference type="InterPro" id="IPR053164">
    <property type="entry name" value="IS1016-like_transposase"/>
</dbReference>
<feature type="region of interest" description="Disordered" evidence="1">
    <location>
        <begin position="208"/>
        <end position="315"/>
    </location>
</feature>